<keyword evidence="3" id="KW-1185">Reference proteome</keyword>
<evidence type="ECO:0000313" key="3">
    <source>
        <dbReference type="Proteomes" id="UP000054342"/>
    </source>
</evidence>
<sequence>MTSRYAHLLAQSGITREMASHIYIEHRGHEDGSWTNLSTTKPTMDSQERFIPRERRRRIHWRAPATMVSSFVVGLMGAASHHALYSTFNNRTIDFEHEQQIISTTGLALAFLVKVSLVLTSATAFTQCSWRSLRSEPMKIRSLDSMFDVLANPLQFLYMQFWLRHPVLTLTAATTWLIPLSAIFTPSTLSVRSMMHSSSDLLQVPQRQNNDSQLTMLKTDDGSSWIYFGMSTTFIKVANLNIQQGNVLPVSSGLSTQNLTYSLSFQAPALHCTEPDTATTMTIRNGLYDYMNHTGNMIYWAGFVPQSDFGPDTVNATFFEALIDGDGQYNFSTPNLGLQAPSNGPAKVYHVMYFSDNMTAIPAGDWVYRMAECSLHNASYDARFEFNSNGQQAITAKRQVLNGIEAVQYLPTNFTIDQAAERFNAQAFMQAFGYYASGTTTIEVDGNNFTPGSSVQVNPVLGAAISGAMYSDPGFSITWDEFTAALESLFQNFTLSYRYGNMEFGYLQQNYSSHVTTQATLRQALDTFTYSPRALFISYGIAVLLATLCLALGLAAMFDNRVSYTNNFSTILRVTRDSAFSALIEDDEDASGADPLPKHVADVMVTYVDQGENVGAGDSVAGMRVLR</sequence>
<keyword evidence="1" id="KW-0472">Membrane</keyword>
<dbReference type="GeneID" id="25326442"/>
<dbReference type="RefSeq" id="XP_013316396.1">
    <property type="nucleotide sequence ID" value="XM_013460942.1"/>
</dbReference>
<keyword evidence="1" id="KW-0812">Transmembrane</keyword>
<feature type="transmembrane region" description="Helical" evidence="1">
    <location>
        <begin position="169"/>
        <end position="189"/>
    </location>
</feature>
<feature type="transmembrane region" description="Helical" evidence="1">
    <location>
        <begin position="59"/>
        <end position="81"/>
    </location>
</feature>
<dbReference type="PANTHER" id="PTHR35041:SF6">
    <property type="entry name" value="FORMYLMETHIONINE DEFORMYLASE-LIKE PROTEIN-RELATED"/>
    <property type="match status" value="1"/>
</dbReference>
<dbReference type="Proteomes" id="UP000054342">
    <property type="component" value="Unassembled WGS sequence"/>
</dbReference>
<protein>
    <submittedName>
        <fullName evidence="2">Uncharacterized protein</fullName>
    </submittedName>
</protein>
<accession>A0A0D2D097</accession>
<dbReference type="PANTHER" id="PTHR35041">
    <property type="entry name" value="MEDIATOR OF RNA POLYMERASE II TRANSCRIPTION SUBUNIT 1"/>
    <property type="match status" value="1"/>
</dbReference>
<gene>
    <name evidence="2" type="ORF">PV05_04534</name>
</gene>
<dbReference type="HOGENOM" id="CLU_008809_1_2_1"/>
<dbReference type="AlphaFoldDB" id="A0A0D2D097"/>
<feature type="transmembrane region" description="Helical" evidence="1">
    <location>
        <begin position="101"/>
        <end position="125"/>
    </location>
</feature>
<evidence type="ECO:0000313" key="2">
    <source>
        <dbReference type="EMBL" id="KIW55812.1"/>
    </source>
</evidence>
<name>A0A0D2D097_9EURO</name>
<dbReference type="EMBL" id="KN847319">
    <property type="protein sequence ID" value="KIW55812.1"/>
    <property type="molecule type" value="Genomic_DNA"/>
</dbReference>
<evidence type="ECO:0000256" key="1">
    <source>
        <dbReference type="SAM" id="Phobius"/>
    </source>
</evidence>
<organism evidence="2 3">
    <name type="scientific">Exophiala xenobiotica</name>
    <dbReference type="NCBI Taxonomy" id="348802"/>
    <lineage>
        <taxon>Eukaryota</taxon>
        <taxon>Fungi</taxon>
        <taxon>Dikarya</taxon>
        <taxon>Ascomycota</taxon>
        <taxon>Pezizomycotina</taxon>
        <taxon>Eurotiomycetes</taxon>
        <taxon>Chaetothyriomycetidae</taxon>
        <taxon>Chaetothyriales</taxon>
        <taxon>Herpotrichiellaceae</taxon>
        <taxon>Exophiala</taxon>
    </lineage>
</organism>
<keyword evidence="1" id="KW-1133">Transmembrane helix</keyword>
<reference evidence="2 3" key="1">
    <citation type="submission" date="2015-01" db="EMBL/GenBank/DDBJ databases">
        <title>The Genome Sequence of Exophiala xenobiotica CBS118157.</title>
        <authorList>
            <consortium name="The Broad Institute Genomics Platform"/>
            <person name="Cuomo C."/>
            <person name="de Hoog S."/>
            <person name="Gorbushina A."/>
            <person name="Stielow B."/>
            <person name="Teixiera M."/>
            <person name="Abouelleil A."/>
            <person name="Chapman S.B."/>
            <person name="Priest M."/>
            <person name="Young S.K."/>
            <person name="Wortman J."/>
            <person name="Nusbaum C."/>
            <person name="Birren B."/>
        </authorList>
    </citation>
    <scope>NUCLEOTIDE SEQUENCE [LARGE SCALE GENOMIC DNA]</scope>
    <source>
        <strain evidence="2 3">CBS 118157</strain>
    </source>
</reference>
<dbReference type="STRING" id="348802.A0A0D2D097"/>
<feature type="transmembrane region" description="Helical" evidence="1">
    <location>
        <begin position="536"/>
        <end position="558"/>
    </location>
</feature>
<proteinExistence type="predicted"/>
<dbReference type="OrthoDB" id="5322539at2759"/>